<gene>
    <name evidence="3" type="ORF">E1294_40465</name>
</gene>
<name>A0A4R4W932_9ACTN</name>
<keyword evidence="1" id="KW-0732">Signal</keyword>
<dbReference type="OrthoDB" id="3499702at2"/>
<evidence type="ECO:0000259" key="2">
    <source>
        <dbReference type="Pfam" id="PF00144"/>
    </source>
</evidence>
<dbReference type="Pfam" id="PF00144">
    <property type="entry name" value="Beta-lactamase"/>
    <property type="match status" value="1"/>
</dbReference>
<dbReference type="InterPro" id="IPR050491">
    <property type="entry name" value="AmpC-like"/>
</dbReference>
<dbReference type="InterPro" id="IPR012338">
    <property type="entry name" value="Beta-lactam/transpept-like"/>
</dbReference>
<evidence type="ECO:0000313" key="3">
    <source>
        <dbReference type="EMBL" id="TDD13547.1"/>
    </source>
</evidence>
<feature type="domain" description="Beta-lactamase-related" evidence="2">
    <location>
        <begin position="49"/>
        <end position="324"/>
    </location>
</feature>
<dbReference type="PANTHER" id="PTHR46825">
    <property type="entry name" value="D-ALANYL-D-ALANINE-CARBOXYPEPTIDASE/ENDOPEPTIDASE AMPH"/>
    <property type="match status" value="1"/>
</dbReference>
<keyword evidence="4" id="KW-1185">Reference proteome</keyword>
<keyword evidence="3" id="KW-0378">Hydrolase</keyword>
<dbReference type="PANTHER" id="PTHR46825:SF7">
    <property type="entry name" value="D-ALANYL-D-ALANINE CARBOXYPEPTIDASE"/>
    <property type="match status" value="1"/>
</dbReference>
<feature type="signal peptide" evidence="1">
    <location>
        <begin position="1"/>
        <end position="26"/>
    </location>
</feature>
<sequence length="377" mass="40251">MKRAIVARVAGLACAVLTLGPAVSPAVSPAAASAADRPRFGDVQRALSALAGTDEVVGALGELYVDGKRVGRGSAGSRLLDGKGGTVPSSARYRIGSQTKLMVATVVMQLVEEGRLGVDDKLADVLPETAEQDLVELADEITVRQLIDHTSGVPNYFASGKIDPFDFTTYLKPADLVKLARGVAREQEPGEKASYSNTNYILLGMIVERLTGHALADELDRRLFTPLEMRRTYLPTKPPEGIKGPHNHGYHPDEQGELHDVDRINASHLWAAGGVVSTAEEVSDFHRAYAQGKLLPPRLQEVIGGPKRAAPPDGERLCGGKLQLREVVGGAPGFYTPTYVSADGRLQYAVSVTLTLQSDTVRPLVNKAAEAVFCPGR</sequence>
<accession>A0A4R4W932</accession>
<dbReference type="Gene3D" id="3.40.710.10">
    <property type="entry name" value="DD-peptidase/beta-lactamase superfamily"/>
    <property type="match status" value="1"/>
</dbReference>
<dbReference type="InterPro" id="IPR001466">
    <property type="entry name" value="Beta-lactam-related"/>
</dbReference>
<protein>
    <submittedName>
        <fullName evidence="3">Class A beta-lactamase-related serine hydrolase</fullName>
    </submittedName>
</protein>
<dbReference type="SUPFAM" id="SSF56601">
    <property type="entry name" value="beta-lactamase/transpeptidase-like"/>
    <property type="match status" value="1"/>
</dbReference>
<evidence type="ECO:0000313" key="4">
    <source>
        <dbReference type="Proteomes" id="UP000294543"/>
    </source>
</evidence>
<evidence type="ECO:0000256" key="1">
    <source>
        <dbReference type="SAM" id="SignalP"/>
    </source>
</evidence>
<dbReference type="Proteomes" id="UP000294543">
    <property type="component" value="Unassembled WGS sequence"/>
</dbReference>
<reference evidence="3 4" key="1">
    <citation type="submission" date="2019-03" db="EMBL/GenBank/DDBJ databases">
        <title>Draft genome sequences of novel Actinobacteria.</title>
        <authorList>
            <person name="Sahin N."/>
            <person name="Ay H."/>
            <person name="Saygin H."/>
        </authorList>
    </citation>
    <scope>NUCLEOTIDE SEQUENCE [LARGE SCALE GENOMIC DNA]</scope>
    <source>
        <strain evidence="3 4">KC712</strain>
    </source>
</reference>
<dbReference type="EMBL" id="SMKP01000171">
    <property type="protein sequence ID" value="TDD13547.1"/>
    <property type="molecule type" value="Genomic_DNA"/>
</dbReference>
<dbReference type="AlphaFoldDB" id="A0A4R4W932"/>
<feature type="chain" id="PRO_5038773913" evidence="1">
    <location>
        <begin position="27"/>
        <end position="377"/>
    </location>
</feature>
<organism evidence="3 4">
    <name type="scientific">Nonomuraea diastatica</name>
    <dbReference type="NCBI Taxonomy" id="1848329"/>
    <lineage>
        <taxon>Bacteria</taxon>
        <taxon>Bacillati</taxon>
        <taxon>Actinomycetota</taxon>
        <taxon>Actinomycetes</taxon>
        <taxon>Streptosporangiales</taxon>
        <taxon>Streptosporangiaceae</taxon>
        <taxon>Nonomuraea</taxon>
    </lineage>
</organism>
<dbReference type="RefSeq" id="WP_132516260.1">
    <property type="nucleotide sequence ID" value="NZ_SMKP01000171.1"/>
</dbReference>
<comment type="caution">
    <text evidence="3">The sequence shown here is derived from an EMBL/GenBank/DDBJ whole genome shotgun (WGS) entry which is preliminary data.</text>
</comment>
<proteinExistence type="predicted"/>
<dbReference type="GO" id="GO:0016787">
    <property type="term" value="F:hydrolase activity"/>
    <property type="evidence" value="ECO:0007669"/>
    <property type="project" value="UniProtKB-KW"/>
</dbReference>